<evidence type="ECO:0000259" key="4">
    <source>
        <dbReference type="SMART" id="SM00297"/>
    </source>
</evidence>
<feature type="compositionally biased region" description="Basic and acidic residues" evidence="3">
    <location>
        <begin position="611"/>
        <end position="645"/>
    </location>
</feature>
<feature type="compositionally biased region" description="Acidic residues" evidence="3">
    <location>
        <begin position="178"/>
        <end position="196"/>
    </location>
</feature>
<organism evidence="5 6">
    <name type="scientific">Chiloscyllium punctatum</name>
    <name type="common">Brownbanded bambooshark</name>
    <name type="synonym">Hemiscyllium punctatum</name>
    <dbReference type="NCBI Taxonomy" id="137246"/>
    <lineage>
        <taxon>Eukaryota</taxon>
        <taxon>Metazoa</taxon>
        <taxon>Chordata</taxon>
        <taxon>Craniata</taxon>
        <taxon>Vertebrata</taxon>
        <taxon>Chondrichthyes</taxon>
        <taxon>Elasmobranchii</taxon>
        <taxon>Galeomorphii</taxon>
        <taxon>Galeoidea</taxon>
        <taxon>Orectolobiformes</taxon>
        <taxon>Hemiscylliidae</taxon>
        <taxon>Chiloscyllium</taxon>
    </lineage>
</organism>
<dbReference type="InterPro" id="IPR040214">
    <property type="entry name" value="BRD10"/>
</dbReference>
<reference evidence="5 6" key="1">
    <citation type="journal article" date="2018" name="Nat. Ecol. Evol.">
        <title>Shark genomes provide insights into elasmobranch evolution and the origin of vertebrates.</title>
        <authorList>
            <person name="Hara Y"/>
            <person name="Yamaguchi K"/>
            <person name="Onimaru K"/>
            <person name="Kadota M"/>
            <person name="Koyanagi M"/>
            <person name="Keeley SD"/>
            <person name="Tatsumi K"/>
            <person name="Tanaka K"/>
            <person name="Motone F"/>
            <person name="Kageyama Y"/>
            <person name="Nozu R"/>
            <person name="Adachi N"/>
            <person name="Nishimura O"/>
            <person name="Nakagawa R"/>
            <person name="Tanegashima C"/>
            <person name="Kiyatake I"/>
            <person name="Matsumoto R"/>
            <person name="Murakumo K"/>
            <person name="Nishida K"/>
            <person name="Terakita A"/>
            <person name="Kuratani S"/>
            <person name="Sato K"/>
            <person name="Hyodo S Kuraku.S."/>
        </authorList>
    </citation>
    <scope>NUCLEOTIDE SEQUENCE [LARGE SCALE GENOMIC DNA]</scope>
</reference>
<gene>
    <name evidence="5" type="ORF">chiPu_0012776</name>
</gene>
<feature type="region of interest" description="Disordered" evidence="3">
    <location>
        <begin position="1"/>
        <end position="197"/>
    </location>
</feature>
<name>A0A401SVA8_CHIPU</name>
<dbReference type="OrthoDB" id="21449at2759"/>
<keyword evidence="1" id="KW-0103">Bromodomain</keyword>
<feature type="compositionally biased region" description="Gly residues" evidence="3">
    <location>
        <begin position="53"/>
        <end position="65"/>
    </location>
</feature>
<dbReference type="InterPro" id="IPR036427">
    <property type="entry name" value="Bromodomain-like_sf"/>
</dbReference>
<feature type="coiled-coil region" evidence="2">
    <location>
        <begin position="883"/>
        <end position="910"/>
    </location>
</feature>
<dbReference type="InterPro" id="IPR056522">
    <property type="entry name" value="KIAA2026_hel"/>
</dbReference>
<dbReference type="SUPFAM" id="SSF47370">
    <property type="entry name" value="Bromodomain"/>
    <property type="match status" value="1"/>
</dbReference>
<protein>
    <recommendedName>
        <fullName evidence="4">Bromo domain-containing protein</fullName>
    </recommendedName>
</protein>
<feature type="coiled-coil region" evidence="2">
    <location>
        <begin position="350"/>
        <end position="385"/>
    </location>
</feature>
<feature type="compositionally biased region" description="Basic and acidic residues" evidence="3">
    <location>
        <begin position="165"/>
        <end position="174"/>
    </location>
</feature>
<sequence>MEAAATAAAEGDGSPTEAALGRRDNEALDRAEDEASGRRRSKRPRPTGEEQSGAGGDGDGAGAGAGAAVVAPSPPRDEGPAFDDNDDRPPPSPPVSGSPLDEDRGSLGRAEAGGQPLSRRVEGTGPRTRSASGKLSPKANGVAGRPQDGSGAGAGAEPVAPELGNRQHRDRDGGGSEQQEEGEEAEEDDDEPDDPTYEVQQGRRILNEFLLDKHRNLTAPFAQAGGGEPTDPLQPSPIWLHTMEEKFQRNQYGGITEFVADFRLMLESCYRLHGVDHWLSRQAQKLEMMLEQKLTLLSRPLREKTTIAVTSKGRYGIEEERGALCTSTRRRSIPRSLGGMSTGVTESIMIQTLRQEEQQRAREEKRLREQERKEAEEAVQKEIEEWEKSLRALAEPTRMETLWEIPAIGHFLCLAQQILNLPEVVYFDLERCLLMPQCSGFLAKIMTSLLSPHHRRATLHRKPPFPYKIWEAALKRRVLHWYVVVSQAENHNLHAEKLGLCPQFFCVLGETSPLEAKAFHQLTFYKRVWLLKGLCDYVYETQKEVQDAVLGQPIHECREVILGYDSHENAYVHFPQFCGADLRIYKQSPLPPPEFPIPPIKICRISQQRSEETKSELVSESHEKPKNKRKETTTKTITDSKRSNEGLDSSDLEDFYLRTESGSEFPSQEGEEEIKLNCECKNHRTSAVKKENIGSCKENLVKPASPGEVVGYGEPLSPGEIRITENGEFCTDDPELRKGVRPLTEKAIKSCKTLINGSHTENLDVSCLVGKINNISAKHFLEKIEELEIVKLHVKKKKKKKKKLKDAVNKISQLRPDIVCQNLMKIQKPGIQKKSLLLKKKTKHKKHKSAKKPDSEKADEKKKKLISPQLPPVPQFQLICTSLDELRELIAKMEGELKELENNKKKSEKWFYRRQALKDLHGTLGRLLNELLPWEQKLIKAHQRNRARMKKDFDDFKKQPDNDVFLRDTVPSEEVDGELMKDVCPNEAGSSNFADHQEIITKECFEIDDMMQTDTAISVGKPKPIRRESSNKETQKQTSKNPKRQMKCSDLDECGKESSPNKKMKLSTNEAAAGHSPVKMSSGSEPRNQEIESKSATVRLPVESVTNLNKPDEHSMMLDVSKGEISNISRSAVQKRTKPIQALLAKHNGNKVTLTSQTSSSVREMSSPEEKVTAIAPHPSPTKSCLPTISSPKGPLQMVYKMPDGSCVPIDLSSSQIKIAVQPVIDAKTGERIMQQVLIVPKNLLAQQQDGRYVEKGSLPKALKEVEKRASVGSQTADLGHSPTVDLQPLSSVQVQSQVSNLRPSKSTASLTTVITSVSQPTKVVSSCNVLASSVIAPQGRAEVTAPSVMTSNARGGQSTANEPVMPTKTQTKSGNTGTAQSFNPQQSKESNETKQELKTVCIRDSQSILVMTRGGNTGVVKVQSNSDQNSPNAITPRPIFTFLPEVQNFVVSKTQPLSPLTSILVPAQTSLTNISQLPVSNSISSVSLGLNQLGAEPLKLGSCKTVNNAGVVPVVPVPLPTVLSTVSENPTVHASSHNALNLVSGPVGGLSSESAVQNKVTVTQAPSLQFSLDTVSGKQLFLTPPECNKSGGSTFLTGTTMPKFLLVPNPPATLCGTSQVSMAPTNAQPQKLVFMSPSVSSMSSSSNLVLTKPPQQQPATPLNASQMPVKNSDPYQVVLVPYTGETPIKGNPLPSSFQMKEVKKGNLIRNSIQKVPGISILPTAKVGEGLSMKNAVLPTSCVSTSAIPSVVVGNQSSPPFRNSTGIKMCVQNAYTVATAATGTTLPTPTFTTFGSLPTAMLKGNDNISGSNQGVLATRLPVAISTVKAEHLASSMLLASPQPKMSHQSLSSLPLPITAPLPNPNTVNSKLVPTNTQPISTTFSPQVAHFSKDSSQTVIRFPNPNTIASPTNTSTVPRSAAVQAATRLSASTVGNVFAASLGLSLAHQTTVQSLTKHPVGPKTVMASTSLIQSVATVPSSISKVSEPLNESCVRQRIVINTSTPLAPGTQIVINNHRFVVPPQGLGSGSHVLLISNTLKPSNSRAVSLSPGSLTGTDVTSASQKTTIVSALSHHCQSFPSPYVSPEKLLQTLCVQSAAQTITAVSRPVQLTTGSTPIHGPTARPSLQNAVCKFQVPTSQSALGLPVDTSFNKLLVSPEGAVLNAINTVVNPVTKVASKSSLTHVLGSSSASPAVVFPSVKASEVLDPTRTVSASSSL</sequence>
<feature type="region of interest" description="Disordered" evidence="3">
    <location>
        <begin position="834"/>
        <end position="867"/>
    </location>
</feature>
<feature type="compositionally biased region" description="Basic and acidic residues" evidence="3">
    <location>
        <begin position="1047"/>
        <end position="1060"/>
    </location>
</feature>
<evidence type="ECO:0000256" key="3">
    <source>
        <dbReference type="SAM" id="MobiDB-lite"/>
    </source>
</evidence>
<dbReference type="PANTHER" id="PTHR31095:SF3">
    <property type="entry name" value="RIKEN CDNA 9930021J03 GENE"/>
    <property type="match status" value="1"/>
</dbReference>
<feature type="region of interest" description="Disordered" evidence="3">
    <location>
        <begin position="611"/>
        <end position="652"/>
    </location>
</feature>
<feature type="compositionally biased region" description="Basic and acidic residues" evidence="3">
    <location>
        <begin position="20"/>
        <end position="37"/>
    </location>
</feature>
<comment type="caution">
    <text evidence="5">The sequence shown here is derived from an EMBL/GenBank/DDBJ whole genome shotgun (WGS) entry which is preliminary data.</text>
</comment>
<dbReference type="Pfam" id="PF23450">
    <property type="entry name" value="KIAA2026_hel"/>
    <property type="match status" value="1"/>
</dbReference>
<evidence type="ECO:0000313" key="5">
    <source>
        <dbReference type="EMBL" id="GCC34303.1"/>
    </source>
</evidence>
<feature type="region of interest" description="Disordered" evidence="3">
    <location>
        <begin position="1349"/>
        <end position="1396"/>
    </location>
</feature>
<feature type="compositionally biased region" description="Basic and acidic residues" evidence="3">
    <location>
        <begin position="851"/>
        <end position="862"/>
    </location>
</feature>
<dbReference type="SMART" id="SM00297">
    <property type="entry name" value="BROMO"/>
    <property type="match status" value="1"/>
</dbReference>
<dbReference type="OMA" id="DAQENAY"/>
<feature type="compositionally biased region" description="Polar residues" evidence="3">
    <location>
        <begin position="1349"/>
        <end position="1389"/>
    </location>
</feature>
<dbReference type="InterPro" id="IPR001487">
    <property type="entry name" value="Bromodomain"/>
</dbReference>
<dbReference type="PANTHER" id="PTHR31095">
    <property type="entry name" value="RIKEN CDNA 9930021J03 GENE"/>
    <property type="match status" value="1"/>
</dbReference>
<evidence type="ECO:0000256" key="1">
    <source>
        <dbReference type="ARBA" id="ARBA00023117"/>
    </source>
</evidence>
<keyword evidence="2" id="KW-0175">Coiled coil</keyword>
<feature type="compositionally biased region" description="Basic residues" evidence="3">
    <location>
        <begin position="836"/>
        <end position="850"/>
    </location>
</feature>
<feature type="compositionally biased region" description="Basic and acidic residues" evidence="3">
    <location>
        <begin position="1025"/>
        <end position="1035"/>
    </location>
</feature>
<dbReference type="EMBL" id="BEZZ01000586">
    <property type="protein sequence ID" value="GCC34303.1"/>
    <property type="molecule type" value="Genomic_DNA"/>
</dbReference>
<dbReference type="CDD" id="cd04369">
    <property type="entry name" value="Bromodomain"/>
    <property type="match status" value="1"/>
</dbReference>
<dbReference type="Proteomes" id="UP000287033">
    <property type="component" value="Unassembled WGS sequence"/>
</dbReference>
<feature type="region of interest" description="Disordered" evidence="3">
    <location>
        <begin position="1015"/>
        <end position="1094"/>
    </location>
</feature>
<feature type="compositionally biased region" description="Polar residues" evidence="3">
    <location>
        <begin position="1648"/>
        <end position="1669"/>
    </location>
</feature>
<dbReference type="Gene3D" id="1.20.920.10">
    <property type="entry name" value="Bromodomain-like"/>
    <property type="match status" value="1"/>
</dbReference>
<feature type="domain" description="Bromo" evidence="4">
    <location>
        <begin position="191"/>
        <end position="299"/>
    </location>
</feature>
<evidence type="ECO:0000256" key="2">
    <source>
        <dbReference type="SAM" id="Coils"/>
    </source>
</evidence>
<accession>A0A401SVA8</accession>
<feature type="region of interest" description="Disordered" evidence="3">
    <location>
        <begin position="1645"/>
        <end position="1669"/>
    </location>
</feature>
<dbReference type="STRING" id="137246.A0A401SVA8"/>
<keyword evidence="6" id="KW-1185">Reference proteome</keyword>
<dbReference type="Pfam" id="PF00439">
    <property type="entry name" value="Bromodomain"/>
    <property type="match status" value="1"/>
</dbReference>
<evidence type="ECO:0000313" key="6">
    <source>
        <dbReference type="Proteomes" id="UP000287033"/>
    </source>
</evidence>
<proteinExistence type="predicted"/>